<feature type="transmembrane region" description="Helical" evidence="5">
    <location>
        <begin position="244"/>
        <end position="262"/>
    </location>
</feature>
<dbReference type="InterPro" id="IPR051598">
    <property type="entry name" value="TSUP/Inactive_protease-like"/>
</dbReference>
<sequence length="274" mass="27792">MSSTPDAIDASSSGKYTGSMTTIVLVGVAAGFLSGLFGVGGGILIVPGLVLVAKMDQRIAHGTSLAAVLPISASSLLSYWAHDHVDWRVGACLAVGALAGTVLGTRLLHVLPHRALAIGFATLLLVTAVRLFLPLTSELTRAVLSIADIAALIAIGVATGILAGLLGVGGGVVMVPAMMMLLQMPSAMAKGTSVAVIIPTAIMGTFRNRSKNNVDLRAAGILGLGGILSATAGGWISARMSDTVSNVLFATLLIIVATRLVLQIRADDKAGVVH</sequence>
<comment type="caution">
    <text evidence="6">The sequence shown here is derived from an EMBL/GenBank/DDBJ whole genome shotgun (WGS) entry which is preliminary data.</text>
</comment>
<evidence type="ECO:0000256" key="3">
    <source>
        <dbReference type="ARBA" id="ARBA00022989"/>
    </source>
</evidence>
<keyword evidence="2 5" id="KW-0812">Transmembrane</keyword>
<dbReference type="InterPro" id="IPR002781">
    <property type="entry name" value="TM_pro_TauE-like"/>
</dbReference>
<keyword evidence="4 5" id="KW-0472">Membrane</keyword>
<organism evidence="6">
    <name type="scientific">freshwater metagenome</name>
    <dbReference type="NCBI Taxonomy" id="449393"/>
    <lineage>
        <taxon>unclassified sequences</taxon>
        <taxon>metagenomes</taxon>
        <taxon>ecological metagenomes</taxon>
    </lineage>
</organism>
<protein>
    <recommendedName>
        <fullName evidence="7">Permease</fullName>
    </recommendedName>
</protein>
<feature type="transmembrane region" description="Helical" evidence="5">
    <location>
        <begin position="20"/>
        <end position="52"/>
    </location>
</feature>
<evidence type="ECO:0000256" key="4">
    <source>
        <dbReference type="ARBA" id="ARBA00023136"/>
    </source>
</evidence>
<dbReference type="EMBL" id="JNSL01000086">
    <property type="protein sequence ID" value="KGA16385.1"/>
    <property type="molecule type" value="Genomic_DNA"/>
</dbReference>
<feature type="transmembrane region" description="Helical" evidence="5">
    <location>
        <begin position="87"/>
        <end position="108"/>
    </location>
</feature>
<name>A0A094PX73_9ZZZZ</name>
<proteinExistence type="predicted"/>
<dbReference type="Pfam" id="PF01925">
    <property type="entry name" value="TauE"/>
    <property type="match status" value="2"/>
</dbReference>
<evidence type="ECO:0000256" key="1">
    <source>
        <dbReference type="ARBA" id="ARBA00004141"/>
    </source>
</evidence>
<accession>A0A094PX73</accession>
<comment type="subcellular location">
    <subcellularLocation>
        <location evidence="1">Membrane</location>
        <topology evidence="1">Multi-pass membrane protein</topology>
    </subcellularLocation>
</comment>
<feature type="transmembrane region" description="Helical" evidence="5">
    <location>
        <begin position="115"/>
        <end position="133"/>
    </location>
</feature>
<evidence type="ECO:0000256" key="2">
    <source>
        <dbReference type="ARBA" id="ARBA00022692"/>
    </source>
</evidence>
<dbReference type="PANTHER" id="PTHR43701:SF2">
    <property type="entry name" value="MEMBRANE TRANSPORTER PROTEIN YJNA-RELATED"/>
    <property type="match status" value="1"/>
</dbReference>
<dbReference type="AlphaFoldDB" id="A0A094PX73"/>
<dbReference type="GO" id="GO:0016020">
    <property type="term" value="C:membrane"/>
    <property type="evidence" value="ECO:0007669"/>
    <property type="project" value="UniProtKB-SubCell"/>
</dbReference>
<reference evidence="6" key="1">
    <citation type="submission" date="2014-06" db="EMBL/GenBank/DDBJ databases">
        <title>Key roles for freshwater Actinobacteria revealed by deep metagenomic sequencing.</title>
        <authorList>
            <person name="Ghai R."/>
            <person name="Mizuno C.M."/>
            <person name="Picazo A."/>
            <person name="Camacho A."/>
            <person name="Rodriguez-Valera F."/>
        </authorList>
    </citation>
    <scope>NUCLEOTIDE SEQUENCE</scope>
</reference>
<gene>
    <name evidence="6" type="ORF">GM51_12730</name>
</gene>
<keyword evidence="3 5" id="KW-1133">Transmembrane helix</keyword>
<dbReference type="PANTHER" id="PTHR43701">
    <property type="entry name" value="MEMBRANE TRANSPORTER PROTEIN MJ0441-RELATED"/>
    <property type="match status" value="1"/>
</dbReference>
<feature type="transmembrane region" description="Helical" evidence="5">
    <location>
        <begin position="59"/>
        <end position="81"/>
    </location>
</feature>
<evidence type="ECO:0000256" key="5">
    <source>
        <dbReference type="SAM" id="Phobius"/>
    </source>
</evidence>
<evidence type="ECO:0000313" key="6">
    <source>
        <dbReference type="EMBL" id="KGA16385.1"/>
    </source>
</evidence>
<evidence type="ECO:0008006" key="7">
    <source>
        <dbReference type="Google" id="ProtNLM"/>
    </source>
</evidence>
<feature type="transmembrane region" description="Helical" evidence="5">
    <location>
        <begin position="218"/>
        <end position="238"/>
    </location>
</feature>